<protein>
    <recommendedName>
        <fullName evidence="6">Peptidase M4 C-terminal domain-containing protein</fullName>
    </recommendedName>
</protein>
<evidence type="ECO:0000313" key="7">
    <source>
        <dbReference type="EMBL" id="GMA20063.1"/>
    </source>
</evidence>
<keyword evidence="3" id="KW-0862">Zinc</keyword>
<keyword evidence="4" id="KW-0482">Metalloprotease</keyword>
<proteinExistence type="predicted"/>
<evidence type="ECO:0000313" key="8">
    <source>
        <dbReference type="Proteomes" id="UP001157109"/>
    </source>
</evidence>
<dbReference type="Proteomes" id="UP001157109">
    <property type="component" value="Unassembled WGS sequence"/>
</dbReference>
<dbReference type="Pfam" id="PF02868">
    <property type="entry name" value="Peptidase_M4_C"/>
    <property type="match status" value="1"/>
</dbReference>
<dbReference type="InterPro" id="IPR027268">
    <property type="entry name" value="Peptidase_M4/M1_CTD_sf"/>
</dbReference>
<feature type="domain" description="Peptidase M4 C-terminal" evidence="6">
    <location>
        <begin position="1"/>
        <end position="117"/>
    </location>
</feature>
<evidence type="ECO:0000256" key="2">
    <source>
        <dbReference type="ARBA" id="ARBA00022801"/>
    </source>
</evidence>
<feature type="compositionally biased region" description="Basic and acidic residues" evidence="5">
    <location>
        <begin position="21"/>
        <end position="37"/>
    </location>
</feature>
<dbReference type="EMBL" id="BSUJ01000001">
    <property type="protein sequence ID" value="GMA20063.1"/>
    <property type="molecule type" value="Genomic_DNA"/>
</dbReference>
<dbReference type="InterPro" id="IPR052759">
    <property type="entry name" value="Metalloprotease_M4"/>
</dbReference>
<keyword evidence="1" id="KW-0645">Protease</keyword>
<evidence type="ECO:0000256" key="1">
    <source>
        <dbReference type="ARBA" id="ARBA00022670"/>
    </source>
</evidence>
<evidence type="ECO:0000259" key="6">
    <source>
        <dbReference type="Pfam" id="PF02868"/>
    </source>
</evidence>
<evidence type="ECO:0000256" key="5">
    <source>
        <dbReference type="SAM" id="MobiDB-lite"/>
    </source>
</evidence>
<evidence type="ECO:0000256" key="4">
    <source>
        <dbReference type="ARBA" id="ARBA00023049"/>
    </source>
</evidence>
<dbReference type="PANTHER" id="PTHR43579">
    <property type="match status" value="1"/>
</dbReference>
<keyword evidence="8" id="KW-1185">Reference proteome</keyword>
<comment type="caution">
    <text evidence="7">The sequence shown here is derived from an EMBL/GenBank/DDBJ whole genome shotgun (WGS) entry which is preliminary data.</text>
</comment>
<dbReference type="PANTHER" id="PTHR43579:SF1">
    <property type="entry name" value="NEUTRAL METALLOPROTEINASE"/>
    <property type="match status" value="1"/>
</dbReference>
<feature type="region of interest" description="Disordered" evidence="5">
    <location>
        <begin position="1"/>
        <end position="40"/>
    </location>
</feature>
<dbReference type="Gene3D" id="1.10.390.10">
    <property type="entry name" value="Neutral Protease Domain 2"/>
    <property type="match status" value="1"/>
</dbReference>
<accession>A0ABQ6HQY2</accession>
<gene>
    <name evidence="7" type="ORF">GCM10025862_20840</name>
</gene>
<sequence>MKAPGTAYDDDQLGKDPQPADMDHYDDLPHDADHDNGGVHINSGIPNRAFYLAATGIGGNAWEKPGQIWYDTVTEGSLPKDCDFATFATATVAAAEKRYGSGAESEAVQQAWTTVKVLG</sequence>
<keyword evidence="2" id="KW-0378">Hydrolase</keyword>
<evidence type="ECO:0000256" key="3">
    <source>
        <dbReference type="ARBA" id="ARBA00022833"/>
    </source>
</evidence>
<organism evidence="7 8">
    <name type="scientific">Arsenicicoccus piscis</name>
    <dbReference type="NCBI Taxonomy" id="673954"/>
    <lineage>
        <taxon>Bacteria</taxon>
        <taxon>Bacillati</taxon>
        <taxon>Actinomycetota</taxon>
        <taxon>Actinomycetes</taxon>
        <taxon>Micrococcales</taxon>
        <taxon>Intrasporangiaceae</taxon>
        <taxon>Arsenicicoccus</taxon>
    </lineage>
</organism>
<reference evidence="8" key="1">
    <citation type="journal article" date="2019" name="Int. J. Syst. Evol. Microbiol.">
        <title>The Global Catalogue of Microorganisms (GCM) 10K type strain sequencing project: providing services to taxonomists for standard genome sequencing and annotation.</title>
        <authorList>
            <consortium name="The Broad Institute Genomics Platform"/>
            <consortium name="The Broad Institute Genome Sequencing Center for Infectious Disease"/>
            <person name="Wu L."/>
            <person name="Ma J."/>
        </authorList>
    </citation>
    <scope>NUCLEOTIDE SEQUENCE [LARGE SCALE GENOMIC DNA]</scope>
    <source>
        <strain evidence="8">NBRC 105830</strain>
    </source>
</reference>
<name>A0ABQ6HQY2_9MICO</name>
<dbReference type="InterPro" id="IPR001570">
    <property type="entry name" value="Peptidase_M4_C_domain"/>
</dbReference>
<dbReference type="SUPFAM" id="SSF55486">
    <property type="entry name" value="Metalloproteases ('zincins'), catalytic domain"/>
    <property type="match status" value="1"/>
</dbReference>